<dbReference type="Proteomes" id="UP000824782">
    <property type="component" value="Unassembled WGS sequence"/>
</dbReference>
<dbReference type="EMBL" id="WNYA01027097">
    <property type="protein sequence ID" value="KAG8537759.1"/>
    <property type="molecule type" value="Genomic_DNA"/>
</dbReference>
<proteinExistence type="predicted"/>
<organism evidence="1 2">
    <name type="scientific">Engystomops pustulosus</name>
    <name type="common">Tungara frog</name>
    <name type="synonym">Physalaemus pustulosus</name>
    <dbReference type="NCBI Taxonomy" id="76066"/>
    <lineage>
        <taxon>Eukaryota</taxon>
        <taxon>Metazoa</taxon>
        <taxon>Chordata</taxon>
        <taxon>Craniata</taxon>
        <taxon>Vertebrata</taxon>
        <taxon>Euteleostomi</taxon>
        <taxon>Amphibia</taxon>
        <taxon>Batrachia</taxon>
        <taxon>Anura</taxon>
        <taxon>Neobatrachia</taxon>
        <taxon>Hyloidea</taxon>
        <taxon>Leptodactylidae</taxon>
        <taxon>Leiuperinae</taxon>
        <taxon>Engystomops</taxon>
    </lineage>
</organism>
<comment type="caution">
    <text evidence="1">The sequence shown here is derived from an EMBL/GenBank/DDBJ whole genome shotgun (WGS) entry which is preliminary data.</text>
</comment>
<reference evidence="1" key="1">
    <citation type="thesis" date="2020" institute="ProQuest LLC" country="789 East Eisenhower Parkway, Ann Arbor, MI, USA">
        <title>Comparative Genomics and Chromosome Evolution.</title>
        <authorList>
            <person name="Mudd A.B."/>
        </authorList>
    </citation>
    <scope>NUCLEOTIDE SEQUENCE</scope>
    <source>
        <strain evidence="1">237g6f4</strain>
        <tissue evidence="1">Blood</tissue>
    </source>
</reference>
<protein>
    <recommendedName>
        <fullName evidence="3">Secreted protein</fullName>
    </recommendedName>
</protein>
<evidence type="ECO:0008006" key="3">
    <source>
        <dbReference type="Google" id="ProtNLM"/>
    </source>
</evidence>
<dbReference type="AlphaFoldDB" id="A0AAV6YJT4"/>
<sequence length="89" mass="9707">MDDALSMSLLMGLTAGSLLTARPQCSALWPLAMWPLDRLVLGSYRYPKRQSPITSCGPGDGHWGQIFLMASCNYSSLSAQTPHIILPLE</sequence>
<evidence type="ECO:0000313" key="1">
    <source>
        <dbReference type="EMBL" id="KAG8537759.1"/>
    </source>
</evidence>
<gene>
    <name evidence="1" type="ORF">GDO81_023974</name>
</gene>
<keyword evidence="2" id="KW-1185">Reference proteome</keyword>
<evidence type="ECO:0000313" key="2">
    <source>
        <dbReference type="Proteomes" id="UP000824782"/>
    </source>
</evidence>
<name>A0AAV6YJT4_ENGPU</name>
<accession>A0AAV6YJT4</accession>